<dbReference type="InterPro" id="IPR044710">
    <property type="entry name" value="PTAC6"/>
</dbReference>
<dbReference type="Proteomes" id="UP000288805">
    <property type="component" value="Unassembled WGS sequence"/>
</dbReference>
<organism evidence="2 3">
    <name type="scientific">Vitis vinifera</name>
    <name type="common">Grape</name>
    <dbReference type="NCBI Taxonomy" id="29760"/>
    <lineage>
        <taxon>Eukaryota</taxon>
        <taxon>Viridiplantae</taxon>
        <taxon>Streptophyta</taxon>
        <taxon>Embryophyta</taxon>
        <taxon>Tracheophyta</taxon>
        <taxon>Spermatophyta</taxon>
        <taxon>Magnoliopsida</taxon>
        <taxon>eudicotyledons</taxon>
        <taxon>Gunneridae</taxon>
        <taxon>Pentapetalae</taxon>
        <taxon>rosids</taxon>
        <taxon>Vitales</taxon>
        <taxon>Vitaceae</taxon>
        <taxon>Viteae</taxon>
        <taxon>Vitis</taxon>
    </lineage>
</organism>
<accession>A0A438ETV0</accession>
<protein>
    <recommendedName>
        <fullName evidence="4">Plastid transcriptionally active 6</fullName>
    </recommendedName>
</protein>
<reference evidence="2 3" key="1">
    <citation type="journal article" date="2018" name="PLoS Genet.">
        <title>Population sequencing reveals clonal diversity and ancestral inbreeding in the grapevine cultivar Chardonnay.</title>
        <authorList>
            <person name="Roach M.J."/>
            <person name="Johnson D.L."/>
            <person name="Bohlmann J."/>
            <person name="van Vuuren H.J."/>
            <person name="Jones S.J."/>
            <person name="Pretorius I.S."/>
            <person name="Schmidt S.A."/>
            <person name="Borneman A.R."/>
        </authorList>
    </citation>
    <scope>NUCLEOTIDE SEQUENCE [LARGE SCALE GENOMIC DNA]</scope>
    <source>
        <strain evidence="3">cv. Chardonnay</strain>
        <tissue evidence="2">Leaf</tissue>
    </source>
</reference>
<feature type="compositionally biased region" description="Polar residues" evidence="1">
    <location>
        <begin position="45"/>
        <end position="54"/>
    </location>
</feature>
<evidence type="ECO:0008006" key="4">
    <source>
        <dbReference type="Google" id="ProtNLM"/>
    </source>
</evidence>
<proteinExistence type="predicted"/>
<sequence>MRAALLLIHLPPAPLSPPQPIAAKLSALIVPPCLHLPRLTFSSLTSRPLSNPRNKNPFIARADEGDADSGGPDDYDMDEEEVEEVDNKKDYDVEYDPLAAAAAAASVSDDIAMVQSKSFVSIQGWDSEMVVDYRINEDEFHKISLFDCDFFIRKPPDPDNDVYDFREMYVTPPDTDVYAIPRVLAPMPQKYIRCAKSDYGCYDVTEPPMMHLGIHCTSPRGRFGRNRRLADPEFVLDFEEIYVIDSKTKSITRAKVVVTAPGGRNRDRKSDLLSEKDDPTTVIEREEWTKSREDMERHLRKLRTSAFQIGSNQLHLNLGIGSWKSATKRRVFEVVQVRML</sequence>
<dbReference type="PANTHER" id="PTHR35994:SF1">
    <property type="entry name" value="PLASTID TRANSCRIPTIONALLY ACTIVE PROTEIN 6, CHLOROPLASTIC"/>
    <property type="match status" value="1"/>
</dbReference>
<evidence type="ECO:0000313" key="3">
    <source>
        <dbReference type="Proteomes" id="UP000288805"/>
    </source>
</evidence>
<dbReference type="GO" id="GO:0000427">
    <property type="term" value="C:plastid-encoded plastid RNA polymerase complex"/>
    <property type="evidence" value="ECO:0007669"/>
    <property type="project" value="InterPro"/>
</dbReference>
<name>A0A438ETV0_VITVI</name>
<comment type="caution">
    <text evidence="2">The sequence shown here is derived from an EMBL/GenBank/DDBJ whole genome shotgun (WGS) entry which is preliminary data.</text>
</comment>
<feature type="region of interest" description="Disordered" evidence="1">
    <location>
        <begin position="45"/>
        <end position="77"/>
    </location>
</feature>
<evidence type="ECO:0000313" key="2">
    <source>
        <dbReference type="EMBL" id="RVW51166.1"/>
    </source>
</evidence>
<dbReference type="PANTHER" id="PTHR35994">
    <property type="entry name" value="EXPRESSED PROTEIN"/>
    <property type="match status" value="1"/>
</dbReference>
<evidence type="ECO:0000256" key="1">
    <source>
        <dbReference type="SAM" id="MobiDB-lite"/>
    </source>
</evidence>
<gene>
    <name evidence="2" type="ORF">CK203_078136</name>
</gene>
<dbReference type="AlphaFoldDB" id="A0A438ETV0"/>
<dbReference type="EMBL" id="QGNW01001187">
    <property type="protein sequence ID" value="RVW51166.1"/>
    <property type="molecule type" value="Genomic_DNA"/>
</dbReference>
<feature type="compositionally biased region" description="Acidic residues" evidence="1">
    <location>
        <begin position="65"/>
        <end position="77"/>
    </location>
</feature>